<dbReference type="AlphaFoldDB" id="A0A1Q9F148"/>
<protein>
    <submittedName>
        <fullName evidence="1">Uncharacterized protein</fullName>
    </submittedName>
</protein>
<evidence type="ECO:0000313" key="1">
    <source>
        <dbReference type="EMBL" id="OLQ13377.1"/>
    </source>
</evidence>
<organism evidence="1 2">
    <name type="scientific">Symbiodinium microadriaticum</name>
    <name type="common">Dinoflagellate</name>
    <name type="synonym">Zooxanthella microadriatica</name>
    <dbReference type="NCBI Taxonomy" id="2951"/>
    <lineage>
        <taxon>Eukaryota</taxon>
        <taxon>Sar</taxon>
        <taxon>Alveolata</taxon>
        <taxon>Dinophyceae</taxon>
        <taxon>Suessiales</taxon>
        <taxon>Symbiodiniaceae</taxon>
        <taxon>Symbiodinium</taxon>
    </lineage>
</organism>
<gene>
    <name evidence="1" type="ORF">AK812_SmicGene2626</name>
</gene>
<comment type="caution">
    <text evidence="1">The sequence shown here is derived from an EMBL/GenBank/DDBJ whole genome shotgun (WGS) entry which is preliminary data.</text>
</comment>
<sequence length="74" mass="8006">MPVQLEPLHQFHRGASLASKVGESTVADLQQVIGDLSPTELEKFKVALDEATIAARKKQARRRVKCGGPLSPKA</sequence>
<proteinExistence type="predicted"/>
<name>A0A1Q9F148_SYMMI</name>
<dbReference type="Proteomes" id="UP000186817">
    <property type="component" value="Unassembled WGS sequence"/>
</dbReference>
<evidence type="ECO:0000313" key="2">
    <source>
        <dbReference type="Proteomes" id="UP000186817"/>
    </source>
</evidence>
<dbReference type="OrthoDB" id="10391538at2759"/>
<keyword evidence="2" id="KW-1185">Reference proteome</keyword>
<accession>A0A1Q9F148</accession>
<dbReference type="EMBL" id="LSRX01000029">
    <property type="protein sequence ID" value="OLQ13377.1"/>
    <property type="molecule type" value="Genomic_DNA"/>
</dbReference>
<reference evidence="1 2" key="1">
    <citation type="submission" date="2016-02" db="EMBL/GenBank/DDBJ databases">
        <title>Genome analysis of coral dinoflagellate symbionts highlights evolutionary adaptations to a symbiotic lifestyle.</title>
        <authorList>
            <person name="Aranda M."/>
            <person name="Li Y."/>
            <person name="Liew Y.J."/>
            <person name="Baumgarten S."/>
            <person name="Simakov O."/>
            <person name="Wilson M."/>
            <person name="Piel J."/>
            <person name="Ashoor H."/>
            <person name="Bougouffa S."/>
            <person name="Bajic V.B."/>
            <person name="Ryu T."/>
            <person name="Ravasi T."/>
            <person name="Bayer T."/>
            <person name="Micklem G."/>
            <person name="Kim H."/>
            <person name="Bhak J."/>
            <person name="Lajeunesse T.C."/>
            <person name="Voolstra C.R."/>
        </authorList>
    </citation>
    <scope>NUCLEOTIDE SEQUENCE [LARGE SCALE GENOMIC DNA]</scope>
    <source>
        <strain evidence="1 2">CCMP2467</strain>
    </source>
</reference>